<dbReference type="Proteomes" id="UP000261166">
    <property type="component" value="Unassembled WGS sequence"/>
</dbReference>
<feature type="domain" description="CBS" evidence="3">
    <location>
        <begin position="7"/>
        <end position="66"/>
    </location>
</feature>
<keyword evidence="6" id="KW-1185">Reference proteome</keyword>
<reference evidence="5 7" key="1">
    <citation type="submission" date="2018-08" db="EMBL/GenBank/DDBJ databases">
        <title>A genome reference for cultivated species of the human gut microbiota.</title>
        <authorList>
            <person name="Zou Y."/>
            <person name="Xue W."/>
            <person name="Luo G."/>
        </authorList>
    </citation>
    <scope>NUCLEOTIDE SEQUENCE [LARGE SCALE GENOMIC DNA]</scope>
    <source>
        <strain evidence="5 7">AF26-4BH</strain>
        <strain evidence="4">TF05-5AC</strain>
    </source>
</reference>
<dbReference type="SMART" id="SM00116">
    <property type="entry name" value="CBS"/>
    <property type="match status" value="2"/>
</dbReference>
<dbReference type="PROSITE" id="PS51371">
    <property type="entry name" value="CBS"/>
    <property type="match status" value="2"/>
</dbReference>
<evidence type="ECO:0000256" key="1">
    <source>
        <dbReference type="ARBA" id="ARBA00023122"/>
    </source>
</evidence>
<dbReference type="SUPFAM" id="SSF54631">
    <property type="entry name" value="CBS-domain pair"/>
    <property type="match status" value="1"/>
</dbReference>
<sequence length="152" mass="17560">MNILFFLTPKSDVAYVEEDDSLRQVLEKMEHHGYAAVPLLSSEGRYIGTITEGDVLWKLKKEGFPELHEMEEISVMEMIRNRDNKPVHVNVDMEGLLDKVMHQNFVPVVDDDKVFIGIVTRKDVIQYLMDELKKKKKTDSQEKIQIMVPAGN</sequence>
<name>A0A3E3IQ01_9FIRM</name>
<dbReference type="InterPro" id="IPR000644">
    <property type="entry name" value="CBS_dom"/>
</dbReference>
<comment type="caution">
    <text evidence="5">The sequence shown here is derived from an EMBL/GenBank/DDBJ whole genome shotgun (WGS) entry which is preliminary data.</text>
</comment>
<evidence type="ECO:0000313" key="5">
    <source>
        <dbReference type="EMBL" id="RGE69160.1"/>
    </source>
</evidence>
<dbReference type="Pfam" id="PF00571">
    <property type="entry name" value="CBS"/>
    <property type="match status" value="2"/>
</dbReference>
<protein>
    <submittedName>
        <fullName evidence="5">CBS domain-containing protein</fullName>
    </submittedName>
</protein>
<gene>
    <name evidence="5" type="ORF">DWY69_18940</name>
    <name evidence="4" type="ORF">DXC51_05500</name>
</gene>
<dbReference type="CDD" id="cd09834">
    <property type="entry name" value="CBS_pair_bac"/>
    <property type="match status" value="1"/>
</dbReference>
<organism evidence="5 7">
    <name type="scientific">Eisenbergiella massiliensis</name>
    <dbReference type="NCBI Taxonomy" id="1720294"/>
    <lineage>
        <taxon>Bacteria</taxon>
        <taxon>Bacillati</taxon>
        <taxon>Bacillota</taxon>
        <taxon>Clostridia</taxon>
        <taxon>Lachnospirales</taxon>
        <taxon>Lachnospiraceae</taxon>
        <taxon>Eisenbergiella</taxon>
    </lineage>
</organism>
<evidence type="ECO:0000256" key="2">
    <source>
        <dbReference type="PROSITE-ProRule" id="PRU00703"/>
    </source>
</evidence>
<dbReference type="EMBL" id="QVLU01000018">
    <property type="protein sequence ID" value="RGE69160.1"/>
    <property type="molecule type" value="Genomic_DNA"/>
</dbReference>
<dbReference type="RefSeq" id="WP_021638420.1">
    <property type="nucleotide sequence ID" value="NZ_CANNOQ010000005.1"/>
</dbReference>
<proteinExistence type="predicted"/>
<dbReference type="Gene3D" id="3.10.580.10">
    <property type="entry name" value="CBS-domain"/>
    <property type="match status" value="1"/>
</dbReference>
<dbReference type="EMBL" id="QVLV01000003">
    <property type="protein sequence ID" value="RGE63418.1"/>
    <property type="molecule type" value="Genomic_DNA"/>
</dbReference>
<dbReference type="InterPro" id="IPR046342">
    <property type="entry name" value="CBS_dom_sf"/>
</dbReference>
<dbReference type="PANTHER" id="PTHR43080">
    <property type="entry name" value="CBS DOMAIN-CONTAINING PROTEIN CBSX3, MITOCHONDRIAL"/>
    <property type="match status" value="1"/>
</dbReference>
<dbReference type="GeneID" id="97986350"/>
<dbReference type="AlphaFoldDB" id="A0A3E3IQ01"/>
<feature type="domain" description="CBS" evidence="3">
    <location>
        <begin position="70"/>
        <end position="134"/>
    </location>
</feature>
<keyword evidence="1 2" id="KW-0129">CBS domain</keyword>
<evidence type="ECO:0000313" key="7">
    <source>
        <dbReference type="Proteomes" id="UP000261166"/>
    </source>
</evidence>
<dbReference type="InterPro" id="IPR051257">
    <property type="entry name" value="Diverse_CBS-Domain"/>
</dbReference>
<dbReference type="PANTHER" id="PTHR43080:SF26">
    <property type="entry name" value="REGULATORY PROTEIN"/>
    <property type="match status" value="1"/>
</dbReference>
<accession>A0A3E3IQ01</accession>
<dbReference type="Proteomes" id="UP000260812">
    <property type="component" value="Unassembled WGS sequence"/>
</dbReference>
<evidence type="ECO:0000313" key="4">
    <source>
        <dbReference type="EMBL" id="RGE63418.1"/>
    </source>
</evidence>
<evidence type="ECO:0000313" key="6">
    <source>
        <dbReference type="Proteomes" id="UP000260812"/>
    </source>
</evidence>
<dbReference type="OrthoDB" id="384703at2"/>
<evidence type="ECO:0000259" key="3">
    <source>
        <dbReference type="PROSITE" id="PS51371"/>
    </source>
</evidence>